<feature type="non-terminal residue" evidence="2">
    <location>
        <position position="1"/>
    </location>
</feature>
<protein>
    <submittedName>
        <fullName evidence="2">STRN3 protein</fullName>
    </submittedName>
</protein>
<evidence type="ECO:0000256" key="1">
    <source>
        <dbReference type="SAM" id="Phobius"/>
    </source>
</evidence>
<name>A0A812KM62_SYMPI</name>
<evidence type="ECO:0000313" key="2">
    <source>
        <dbReference type="EMBL" id="CAE7232233.1"/>
    </source>
</evidence>
<proteinExistence type="predicted"/>
<evidence type="ECO:0000313" key="3">
    <source>
        <dbReference type="Proteomes" id="UP000649617"/>
    </source>
</evidence>
<feature type="transmembrane region" description="Helical" evidence="1">
    <location>
        <begin position="138"/>
        <end position="159"/>
    </location>
</feature>
<dbReference type="OrthoDB" id="1676176at2759"/>
<gene>
    <name evidence="2" type="primary">STRN3</name>
    <name evidence="2" type="ORF">SPIL2461_LOCUS3595</name>
</gene>
<dbReference type="EMBL" id="CAJNIZ010004404">
    <property type="protein sequence ID" value="CAE7232233.1"/>
    <property type="molecule type" value="Genomic_DNA"/>
</dbReference>
<comment type="caution">
    <text evidence="2">The sequence shown here is derived from an EMBL/GenBank/DDBJ whole genome shotgun (WGS) entry which is preliminary data.</text>
</comment>
<dbReference type="Proteomes" id="UP000649617">
    <property type="component" value="Unassembled WGS sequence"/>
</dbReference>
<accession>A0A812KM62</accession>
<feature type="non-terminal residue" evidence="2">
    <location>
        <position position="215"/>
    </location>
</feature>
<reference evidence="2" key="1">
    <citation type="submission" date="2021-02" db="EMBL/GenBank/DDBJ databases">
        <authorList>
            <person name="Dougan E. K."/>
            <person name="Rhodes N."/>
            <person name="Thang M."/>
            <person name="Chan C."/>
        </authorList>
    </citation>
    <scope>NUCLEOTIDE SEQUENCE</scope>
</reference>
<dbReference type="AlphaFoldDB" id="A0A812KM62"/>
<keyword evidence="1" id="KW-0812">Transmembrane</keyword>
<sequence>CFNCSCGGKRRLSWPLTWLEPPYTRCRPIAVGECLRRLASKCLCAAVKDAAREVLAPLQLGVAVPYGAEAAVHTARQWCHRHASNCGKCFLTVDFANAFNSIDPTALLREVRLKLPGLAPYAEWRGFKRGTRWERGSLRWLCSLHFVLLLLADLAFAFLDDVCLAGSVQNVSSGLARLTAAARQVGLVLNPAKCCLTTCSDDCPVNPSLFPAGLP</sequence>
<keyword evidence="3" id="KW-1185">Reference proteome</keyword>
<organism evidence="2 3">
    <name type="scientific">Symbiodinium pilosum</name>
    <name type="common">Dinoflagellate</name>
    <dbReference type="NCBI Taxonomy" id="2952"/>
    <lineage>
        <taxon>Eukaryota</taxon>
        <taxon>Sar</taxon>
        <taxon>Alveolata</taxon>
        <taxon>Dinophyceae</taxon>
        <taxon>Suessiales</taxon>
        <taxon>Symbiodiniaceae</taxon>
        <taxon>Symbiodinium</taxon>
    </lineage>
</organism>
<keyword evidence="1" id="KW-0472">Membrane</keyword>
<keyword evidence="1" id="KW-1133">Transmembrane helix</keyword>